<dbReference type="Pfam" id="PF00072">
    <property type="entry name" value="Response_reg"/>
    <property type="match status" value="1"/>
</dbReference>
<dbReference type="AlphaFoldDB" id="A0A1I5Q2V3"/>
<feature type="domain" description="Response regulatory" evidence="2">
    <location>
        <begin position="7"/>
        <end position="116"/>
    </location>
</feature>
<dbReference type="STRING" id="604088.SAMN04488060_2711"/>
<dbReference type="InterPro" id="IPR011006">
    <property type="entry name" value="CheY-like_superfamily"/>
</dbReference>
<sequence>MTIDGMHFFILEDEPIIAFGLEDLLLDEGAKVSLATALDEAEELLGSASFDFGILDVNVRGEKSYGVARKLLDQGVPVMFATGYGDNAHADGFENVPTVTKPYSIHQIKDAVEQLSRV</sequence>
<evidence type="ECO:0000259" key="2">
    <source>
        <dbReference type="PROSITE" id="PS50110"/>
    </source>
</evidence>
<evidence type="ECO:0000313" key="4">
    <source>
        <dbReference type="Proteomes" id="UP000199331"/>
    </source>
</evidence>
<dbReference type="SUPFAM" id="SSF52172">
    <property type="entry name" value="CheY-like"/>
    <property type="match status" value="1"/>
</dbReference>
<accession>A0A1I5Q2V3</accession>
<proteinExistence type="predicted"/>
<dbReference type="OrthoDB" id="582170at2"/>
<dbReference type="RefSeq" id="WP_090482938.1">
    <property type="nucleotide sequence ID" value="NZ_FOWZ01000005.1"/>
</dbReference>
<gene>
    <name evidence="3" type="ORF">SAMN04488060_2711</name>
</gene>
<feature type="modified residue" description="4-aspartylphosphate" evidence="1">
    <location>
        <position position="56"/>
    </location>
</feature>
<dbReference type="Proteomes" id="UP000199331">
    <property type="component" value="Unassembled WGS sequence"/>
</dbReference>
<protein>
    <submittedName>
        <fullName evidence="3">Response regulator receiver domain-containing protein</fullName>
    </submittedName>
</protein>
<dbReference type="SMART" id="SM00448">
    <property type="entry name" value="REC"/>
    <property type="match status" value="1"/>
</dbReference>
<dbReference type="EMBL" id="FOWZ01000005">
    <property type="protein sequence ID" value="SFP40350.1"/>
    <property type="molecule type" value="Genomic_DNA"/>
</dbReference>
<evidence type="ECO:0000256" key="1">
    <source>
        <dbReference type="PROSITE-ProRule" id="PRU00169"/>
    </source>
</evidence>
<evidence type="ECO:0000313" key="3">
    <source>
        <dbReference type="EMBL" id="SFP40350.1"/>
    </source>
</evidence>
<dbReference type="InterPro" id="IPR001789">
    <property type="entry name" value="Sig_transdc_resp-reg_receiver"/>
</dbReference>
<name>A0A1I5Q2V3_9SPHN</name>
<dbReference type="PROSITE" id="PS50110">
    <property type="entry name" value="RESPONSE_REGULATORY"/>
    <property type="match status" value="1"/>
</dbReference>
<keyword evidence="4" id="KW-1185">Reference proteome</keyword>
<keyword evidence="1" id="KW-0597">Phosphoprotein</keyword>
<dbReference type="GO" id="GO:0000160">
    <property type="term" value="P:phosphorelay signal transduction system"/>
    <property type="evidence" value="ECO:0007669"/>
    <property type="project" value="InterPro"/>
</dbReference>
<reference evidence="4" key="1">
    <citation type="submission" date="2016-10" db="EMBL/GenBank/DDBJ databases">
        <authorList>
            <person name="Varghese N."/>
            <person name="Submissions S."/>
        </authorList>
    </citation>
    <scope>NUCLEOTIDE SEQUENCE [LARGE SCALE GENOMIC DNA]</scope>
    <source>
        <strain evidence="4">CGMCC 1.7715</strain>
    </source>
</reference>
<organism evidence="3 4">
    <name type="scientific">Qipengyuania nanhaisediminis</name>
    <dbReference type="NCBI Taxonomy" id="604088"/>
    <lineage>
        <taxon>Bacteria</taxon>
        <taxon>Pseudomonadati</taxon>
        <taxon>Pseudomonadota</taxon>
        <taxon>Alphaproteobacteria</taxon>
        <taxon>Sphingomonadales</taxon>
        <taxon>Erythrobacteraceae</taxon>
        <taxon>Qipengyuania</taxon>
    </lineage>
</organism>
<dbReference type="Gene3D" id="3.40.50.2300">
    <property type="match status" value="1"/>
</dbReference>